<dbReference type="GO" id="GO:0005576">
    <property type="term" value="C:extracellular region"/>
    <property type="evidence" value="ECO:0007669"/>
    <property type="project" value="InterPro"/>
</dbReference>
<evidence type="ECO:0000256" key="10">
    <source>
        <dbReference type="SAM" id="MobiDB-lite"/>
    </source>
</evidence>
<comment type="similarity">
    <text evidence="2">Belongs to the glycosyl hydrolase 45 (cellulase K) family.</text>
</comment>
<comment type="caution">
    <text evidence="13">The sequence shown here is derived from an EMBL/GenBank/DDBJ whole genome shotgun (WGS) entry which is preliminary data.</text>
</comment>
<dbReference type="InterPro" id="IPR000254">
    <property type="entry name" value="CBD"/>
</dbReference>
<dbReference type="PROSITE" id="PS00562">
    <property type="entry name" value="CBM1_1"/>
    <property type="match status" value="1"/>
</dbReference>
<comment type="catalytic activity">
    <reaction evidence="1">
        <text>Endohydrolysis of (1-&gt;4)-beta-D-glucosidic linkages in cellulose, lichenin and cereal beta-D-glucans.</text>
        <dbReference type="EC" id="3.2.1.4"/>
    </reaction>
</comment>
<sequence length="290" mass="29398">MLSKTSILLLLSSLMINAAPLAETDASDSSSSTIPLYYQCGGINWTGATQCVEGATCYSQNDYYYQCIATENVPSATAAASVAATTTPAANTVETSDAESGSLANTASVGHEKKASTTYSQTATEDTVSSEVLQSSTIQKTTLSTSNSVLSTKAGSNAVTTSASVSTKISSIASSSASVSTKPSSIASSASAASSSASASSDSSSSSDIKTVSGGFSGSTDITRYWDCCAPSFCWEGKSNSTSGRVAVCDSNGDKLEVDGNNFQSGCVGGKAYMCPDQVPWAINDNLAYG</sequence>
<name>A0A9W6TAX9_AMBMO</name>
<evidence type="ECO:0000256" key="7">
    <source>
        <dbReference type="ARBA" id="ARBA00023277"/>
    </source>
</evidence>
<keyword evidence="8" id="KW-0326">Glycosidase</keyword>
<feature type="chain" id="PRO_5040819721" description="cellulase" evidence="11">
    <location>
        <begin position="19"/>
        <end position="290"/>
    </location>
</feature>
<keyword evidence="14" id="KW-1185">Reference proteome</keyword>
<proteinExistence type="inferred from homology"/>
<dbReference type="SUPFAM" id="SSF50685">
    <property type="entry name" value="Barwin-like endoglucanases"/>
    <property type="match status" value="1"/>
</dbReference>
<organism evidence="13 14">
    <name type="scientific">Ambrosiozyma monospora</name>
    <name type="common">Yeast</name>
    <name type="synonym">Endomycopsis monosporus</name>
    <dbReference type="NCBI Taxonomy" id="43982"/>
    <lineage>
        <taxon>Eukaryota</taxon>
        <taxon>Fungi</taxon>
        <taxon>Dikarya</taxon>
        <taxon>Ascomycota</taxon>
        <taxon>Saccharomycotina</taxon>
        <taxon>Pichiomycetes</taxon>
        <taxon>Pichiales</taxon>
        <taxon>Pichiaceae</taxon>
        <taxon>Ambrosiozyma</taxon>
    </lineage>
</organism>
<evidence type="ECO:0000256" key="1">
    <source>
        <dbReference type="ARBA" id="ARBA00000966"/>
    </source>
</evidence>
<dbReference type="AlphaFoldDB" id="A0A9W6TAX9"/>
<feature type="compositionally biased region" description="Polar residues" evidence="10">
    <location>
        <begin position="93"/>
        <end position="108"/>
    </location>
</feature>
<feature type="region of interest" description="Disordered" evidence="10">
    <location>
        <begin position="91"/>
        <end position="128"/>
    </location>
</feature>
<evidence type="ECO:0000256" key="3">
    <source>
        <dbReference type="ARBA" id="ARBA00012601"/>
    </source>
</evidence>
<feature type="compositionally biased region" description="Polar residues" evidence="10">
    <location>
        <begin position="116"/>
        <end position="128"/>
    </location>
</feature>
<dbReference type="InterPro" id="IPR035971">
    <property type="entry name" value="CBD_sf"/>
</dbReference>
<dbReference type="PANTHER" id="PTHR39730">
    <property type="entry name" value="ENDOGLUCANASE 1"/>
    <property type="match status" value="1"/>
</dbReference>
<evidence type="ECO:0000256" key="11">
    <source>
        <dbReference type="SAM" id="SignalP"/>
    </source>
</evidence>
<dbReference type="SUPFAM" id="SSF57180">
    <property type="entry name" value="Cellulose-binding domain"/>
    <property type="match status" value="1"/>
</dbReference>
<dbReference type="GO" id="GO:0008810">
    <property type="term" value="F:cellulase activity"/>
    <property type="evidence" value="ECO:0007669"/>
    <property type="project" value="UniProtKB-EC"/>
</dbReference>
<dbReference type="EMBL" id="BSXU01018849">
    <property type="protein sequence ID" value="GME85766.1"/>
    <property type="molecule type" value="Genomic_DNA"/>
</dbReference>
<dbReference type="InterPro" id="IPR052288">
    <property type="entry name" value="GH45_Enzymes"/>
</dbReference>
<evidence type="ECO:0000256" key="5">
    <source>
        <dbReference type="ARBA" id="ARBA00022801"/>
    </source>
</evidence>
<evidence type="ECO:0000256" key="8">
    <source>
        <dbReference type="ARBA" id="ARBA00023295"/>
    </source>
</evidence>
<dbReference type="GO" id="GO:0030245">
    <property type="term" value="P:cellulose catabolic process"/>
    <property type="evidence" value="ECO:0007669"/>
    <property type="project" value="UniProtKB-KW"/>
</dbReference>
<feature type="region of interest" description="Disordered" evidence="10">
    <location>
        <begin position="191"/>
        <end position="212"/>
    </location>
</feature>
<evidence type="ECO:0000259" key="12">
    <source>
        <dbReference type="PROSITE" id="PS51164"/>
    </source>
</evidence>
<evidence type="ECO:0000313" key="14">
    <source>
        <dbReference type="Proteomes" id="UP001165063"/>
    </source>
</evidence>
<dbReference type="Gene3D" id="2.40.40.10">
    <property type="entry name" value="RlpA-like domain"/>
    <property type="match status" value="1"/>
</dbReference>
<dbReference type="OrthoDB" id="4070545at2759"/>
<keyword evidence="6" id="KW-0136">Cellulose degradation</keyword>
<dbReference type="EC" id="3.2.1.4" evidence="3"/>
<keyword evidence="9" id="KW-0624">Polysaccharide degradation</keyword>
<evidence type="ECO:0000256" key="4">
    <source>
        <dbReference type="ARBA" id="ARBA00022729"/>
    </source>
</evidence>
<evidence type="ECO:0000256" key="9">
    <source>
        <dbReference type="ARBA" id="ARBA00023326"/>
    </source>
</evidence>
<evidence type="ECO:0000256" key="6">
    <source>
        <dbReference type="ARBA" id="ARBA00023001"/>
    </source>
</evidence>
<dbReference type="SMART" id="SM00236">
    <property type="entry name" value="fCBD"/>
    <property type="match status" value="1"/>
</dbReference>
<gene>
    <name evidence="13" type="ORF">Amon01_001020000</name>
</gene>
<feature type="signal peptide" evidence="11">
    <location>
        <begin position="1"/>
        <end position="18"/>
    </location>
</feature>
<protein>
    <recommendedName>
        <fullName evidence="3">cellulase</fullName>
        <ecNumber evidence="3">3.2.1.4</ecNumber>
    </recommendedName>
</protein>
<dbReference type="PANTHER" id="PTHR39730:SF1">
    <property type="entry name" value="ENDOGLUCANASE 1"/>
    <property type="match status" value="1"/>
</dbReference>
<dbReference type="GO" id="GO:0030248">
    <property type="term" value="F:cellulose binding"/>
    <property type="evidence" value="ECO:0007669"/>
    <property type="project" value="InterPro"/>
</dbReference>
<evidence type="ECO:0000256" key="2">
    <source>
        <dbReference type="ARBA" id="ARBA00007793"/>
    </source>
</evidence>
<dbReference type="InterPro" id="IPR036908">
    <property type="entry name" value="RlpA-like_sf"/>
</dbReference>
<keyword evidence="4 11" id="KW-0732">Signal</keyword>
<dbReference type="Pfam" id="PF02015">
    <property type="entry name" value="Glyco_hydro_45"/>
    <property type="match status" value="1"/>
</dbReference>
<reference evidence="13" key="1">
    <citation type="submission" date="2023-04" db="EMBL/GenBank/DDBJ databases">
        <title>Ambrosiozyma monospora NBRC 1965.</title>
        <authorList>
            <person name="Ichikawa N."/>
            <person name="Sato H."/>
            <person name="Tonouchi N."/>
        </authorList>
    </citation>
    <scope>NUCLEOTIDE SEQUENCE</scope>
    <source>
        <strain evidence="13">NBRC 1965</strain>
    </source>
</reference>
<keyword evidence="7" id="KW-0119">Carbohydrate metabolism</keyword>
<dbReference type="InterPro" id="IPR000334">
    <property type="entry name" value="Glyco_hydro_45"/>
</dbReference>
<dbReference type="Proteomes" id="UP001165063">
    <property type="component" value="Unassembled WGS sequence"/>
</dbReference>
<keyword evidence="5" id="KW-0378">Hydrolase</keyword>
<evidence type="ECO:0000313" key="13">
    <source>
        <dbReference type="EMBL" id="GME85766.1"/>
    </source>
</evidence>
<accession>A0A9W6TAX9</accession>
<dbReference type="PROSITE" id="PS51164">
    <property type="entry name" value="CBM1_2"/>
    <property type="match status" value="1"/>
</dbReference>
<dbReference type="Pfam" id="PF00734">
    <property type="entry name" value="CBM_1"/>
    <property type="match status" value="1"/>
</dbReference>
<feature type="domain" description="CBM1" evidence="12">
    <location>
        <begin position="32"/>
        <end position="68"/>
    </location>
</feature>